<keyword evidence="6" id="KW-1185">Reference proteome</keyword>
<dbReference type="Gene3D" id="3.40.50.720">
    <property type="entry name" value="NAD(P)-binding Rossmann-like Domain"/>
    <property type="match status" value="1"/>
</dbReference>
<dbReference type="Proteomes" id="UP000776164">
    <property type="component" value="Unassembled WGS sequence"/>
</dbReference>
<evidence type="ECO:0000256" key="3">
    <source>
        <dbReference type="RuleBase" id="RU000363"/>
    </source>
</evidence>
<proteinExistence type="inferred from homology"/>
<accession>A0ABS2L1W8</accession>
<sequence>MGTALITGGSSGIGASFARALATRGENLVLVARDTEKLDRAAAALRLEFGVNVETVSADLAVRADVVRIGEILARTDDPIDTLVNNAGFGVHTSLLAEDTTPHEHAFDVMCRAVLMLGAVAGRTMKARGSGTIINISSAAGFITMGSYSAIKAWVRIYSEGLAVELKGSGVQVTALCPGWVHTDFHDRAGIRKSSIPEFLWIDLDEMVEDGLADAVSGKVISIPSKRYSALMFVARHAPRNGIRWISGRISSSRAH</sequence>
<comment type="similarity">
    <text evidence="1 3">Belongs to the short-chain dehydrogenases/reductases (SDR) family.</text>
</comment>
<dbReference type="InterPro" id="IPR002347">
    <property type="entry name" value="SDR_fam"/>
</dbReference>
<dbReference type="PANTHER" id="PTHR43086:SF3">
    <property type="entry name" value="NADP-DEPENDENT 3-HYDROXY ACID DEHYDROGENASE YDFG"/>
    <property type="match status" value="1"/>
</dbReference>
<dbReference type="RefSeq" id="WP_205106624.1">
    <property type="nucleotide sequence ID" value="NZ_BAAAHT010000017.1"/>
</dbReference>
<evidence type="ECO:0000313" key="6">
    <source>
        <dbReference type="Proteomes" id="UP000776164"/>
    </source>
</evidence>
<comment type="caution">
    <text evidence="5">The sequence shown here is derived from an EMBL/GenBank/DDBJ whole genome shotgun (WGS) entry which is preliminary data.</text>
</comment>
<feature type="domain" description="Ketoreductase" evidence="4">
    <location>
        <begin position="2"/>
        <end position="183"/>
    </location>
</feature>
<reference evidence="5 6" key="1">
    <citation type="submission" date="2021-01" db="EMBL/GenBank/DDBJ databases">
        <title>Sequencing the genomes of 1000 actinobacteria strains.</title>
        <authorList>
            <person name="Klenk H.-P."/>
        </authorList>
    </citation>
    <scope>NUCLEOTIDE SEQUENCE [LARGE SCALE GENOMIC DNA]</scope>
    <source>
        <strain evidence="5 6">DSM 13057</strain>
    </source>
</reference>
<organism evidence="5 6">
    <name type="scientific">Subtercola frigoramans</name>
    <dbReference type="NCBI Taxonomy" id="120298"/>
    <lineage>
        <taxon>Bacteria</taxon>
        <taxon>Bacillati</taxon>
        <taxon>Actinomycetota</taxon>
        <taxon>Actinomycetes</taxon>
        <taxon>Micrococcales</taxon>
        <taxon>Microbacteriaceae</taxon>
        <taxon>Subtercola</taxon>
    </lineage>
</organism>
<dbReference type="SMART" id="SM00822">
    <property type="entry name" value="PKS_KR"/>
    <property type="match status" value="1"/>
</dbReference>
<evidence type="ECO:0000259" key="4">
    <source>
        <dbReference type="SMART" id="SM00822"/>
    </source>
</evidence>
<evidence type="ECO:0000313" key="5">
    <source>
        <dbReference type="EMBL" id="MBM7470946.1"/>
    </source>
</evidence>
<evidence type="ECO:0000256" key="1">
    <source>
        <dbReference type="ARBA" id="ARBA00006484"/>
    </source>
</evidence>
<gene>
    <name evidence="5" type="ORF">JOE66_000580</name>
</gene>
<dbReference type="InterPro" id="IPR036291">
    <property type="entry name" value="NAD(P)-bd_dom_sf"/>
</dbReference>
<name>A0ABS2L1W8_9MICO</name>
<dbReference type="EMBL" id="JAFBBU010000001">
    <property type="protein sequence ID" value="MBM7470946.1"/>
    <property type="molecule type" value="Genomic_DNA"/>
</dbReference>
<dbReference type="PRINTS" id="PR00080">
    <property type="entry name" value="SDRFAMILY"/>
</dbReference>
<dbReference type="PRINTS" id="PR00081">
    <property type="entry name" value="GDHRDH"/>
</dbReference>
<protein>
    <submittedName>
        <fullName evidence="5">Short-subunit dehydrogenase</fullName>
    </submittedName>
</protein>
<dbReference type="CDD" id="cd05233">
    <property type="entry name" value="SDR_c"/>
    <property type="match status" value="1"/>
</dbReference>
<keyword evidence="2" id="KW-0560">Oxidoreductase</keyword>
<dbReference type="InterPro" id="IPR057326">
    <property type="entry name" value="KR_dom"/>
</dbReference>
<dbReference type="SUPFAM" id="SSF51735">
    <property type="entry name" value="NAD(P)-binding Rossmann-fold domains"/>
    <property type="match status" value="1"/>
</dbReference>
<dbReference type="PANTHER" id="PTHR43086">
    <property type="entry name" value="VERY-LONG-CHAIN 3-OXOOACYL-COA REDUCTASE"/>
    <property type="match status" value="1"/>
</dbReference>
<evidence type="ECO:0000256" key="2">
    <source>
        <dbReference type="ARBA" id="ARBA00023002"/>
    </source>
</evidence>
<dbReference type="PIRSF" id="PIRSF000126">
    <property type="entry name" value="11-beta-HSD1"/>
    <property type="match status" value="1"/>
</dbReference>
<dbReference type="Pfam" id="PF00106">
    <property type="entry name" value="adh_short"/>
    <property type="match status" value="1"/>
</dbReference>